<proteinExistence type="inferred from homology"/>
<feature type="transmembrane region" description="Helical" evidence="8">
    <location>
        <begin position="158"/>
        <end position="177"/>
    </location>
</feature>
<feature type="transmembrane region" description="Helical" evidence="8">
    <location>
        <begin position="93"/>
        <end position="112"/>
    </location>
</feature>
<dbReference type="PANTHER" id="PTHR19139">
    <property type="entry name" value="AQUAPORIN TRANSPORTER"/>
    <property type="match status" value="1"/>
</dbReference>
<keyword evidence="4 8" id="KW-1133">Transmembrane helix</keyword>
<dbReference type="InterPro" id="IPR000425">
    <property type="entry name" value="MIP"/>
</dbReference>
<comment type="subcellular location">
    <subcellularLocation>
        <location evidence="1">Membrane</location>
        <topology evidence="1">Multi-pass membrane protein</topology>
    </subcellularLocation>
</comment>
<reference evidence="9" key="1">
    <citation type="journal article" date="2022" name="G3 (Bethesda)">
        <title>High quality genome of the basidiomycete yeast Dioszegia hungarica PDD-24b-2 isolated from cloud water.</title>
        <authorList>
            <person name="Jarrige D."/>
            <person name="Haridas S."/>
            <person name="Bleykasten-Grosshans C."/>
            <person name="Joly M."/>
            <person name="Nadalig T."/>
            <person name="Sancelme M."/>
            <person name="Vuilleumier S."/>
            <person name="Grigoriev I.V."/>
            <person name="Amato P."/>
            <person name="Bringel F."/>
        </authorList>
    </citation>
    <scope>NUCLEOTIDE SEQUENCE</scope>
    <source>
        <strain evidence="9">PDD-24b-2</strain>
    </source>
</reference>
<protein>
    <submittedName>
        <fullName evidence="9">Aquaporin-like protein</fullName>
    </submittedName>
</protein>
<keyword evidence="10" id="KW-1185">Reference proteome</keyword>
<comment type="caution">
    <text evidence="9">The sequence shown here is derived from an EMBL/GenBank/DDBJ whole genome shotgun (WGS) entry which is preliminary data.</text>
</comment>
<feature type="transmembrane region" description="Helical" evidence="8">
    <location>
        <begin position="117"/>
        <end position="138"/>
    </location>
</feature>
<feature type="transmembrane region" description="Helical" evidence="8">
    <location>
        <begin position="20"/>
        <end position="42"/>
    </location>
</feature>
<feature type="transmembrane region" description="Helical" evidence="8">
    <location>
        <begin position="69"/>
        <end position="87"/>
    </location>
</feature>
<dbReference type="SUPFAM" id="SSF81338">
    <property type="entry name" value="Aquaporin-like"/>
    <property type="match status" value="1"/>
</dbReference>
<gene>
    <name evidence="9" type="ORF">MKK02DRAFT_37527</name>
</gene>
<dbReference type="GO" id="GO:0005886">
    <property type="term" value="C:plasma membrane"/>
    <property type="evidence" value="ECO:0007669"/>
    <property type="project" value="TreeGrafter"/>
</dbReference>
<organism evidence="9 10">
    <name type="scientific">Dioszegia hungarica</name>
    <dbReference type="NCBI Taxonomy" id="4972"/>
    <lineage>
        <taxon>Eukaryota</taxon>
        <taxon>Fungi</taxon>
        <taxon>Dikarya</taxon>
        <taxon>Basidiomycota</taxon>
        <taxon>Agaricomycotina</taxon>
        <taxon>Tremellomycetes</taxon>
        <taxon>Tremellales</taxon>
        <taxon>Bulleribasidiaceae</taxon>
        <taxon>Dioszegia</taxon>
    </lineage>
</organism>
<evidence type="ECO:0000256" key="3">
    <source>
        <dbReference type="ARBA" id="ARBA00022692"/>
    </source>
</evidence>
<dbReference type="Proteomes" id="UP001164286">
    <property type="component" value="Unassembled WGS sequence"/>
</dbReference>
<name>A0AA38LRP7_9TREE</name>
<sequence>MGKKWTNFDQKEREGLFGNVYNDLIAMAGEFVGTVLFLLFALGASQSVATNLLETTGATPSSTDAVTKLLGYFYISAAFGLSLFAMASIFYRFTGSIFIPSVGLALVLCGVIKPVRFVLVSLAQLLGGIVAASILDGLTPGPLAVSVTLAPGMSRTQGLFIEMFATAALTMSVLMLAAEKHLCTPQAPLGFGLTLWAVMLFSIQSTGGAVNTARAFGPAVISGFDDYHWIYWLGPTLGSLLAAAFYIMLKHFHYWRVNPGQDSTDVRDSPATPVLSPMGSNV</sequence>
<keyword evidence="3 6" id="KW-0812">Transmembrane</keyword>
<feature type="region of interest" description="Disordered" evidence="7">
    <location>
        <begin position="261"/>
        <end position="282"/>
    </location>
</feature>
<evidence type="ECO:0000256" key="5">
    <source>
        <dbReference type="ARBA" id="ARBA00023136"/>
    </source>
</evidence>
<evidence type="ECO:0000256" key="2">
    <source>
        <dbReference type="ARBA" id="ARBA00006175"/>
    </source>
</evidence>
<dbReference type="Gene3D" id="1.20.1080.10">
    <property type="entry name" value="Glycerol uptake facilitator protein"/>
    <property type="match status" value="1"/>
</dbReference>
<evidence type="ECO:0000256" key="8">
    <source>
        <dbReference type="SAM" id="Phobius"/>
    </source>
</evidence>
<evidence type="ECO:0000256" key="6">
    <source>
        <dbReference type="RuleBase" id="RU000477"/>
    </source>
</evidence>
<evidence type="ECO:0000256" key="1">
    <source>
        <dbReference type="ARBA" id="ARBA00004141"/>
    </source>
</evidence>
<comment type="similarity">
    <text evidence="2 6">Belongs to the MIP/aquaporin (TC 1.A.8) family.</text>
</comment>
<dbReference type="AlphaFoldDB" id="A0AA38LRP7"/>
<dbReference type="GO" id="GO:0015250">
    <property type="term" value="F:water channel activity"/>
    <property type="evidence" value="ECO:0007669"/>
    <property type="project" value="TreeGrafter"/>
</dbReference>
<evidence type="ECO:0000313" key="9">
    <source>
        <dbReference type="EMBL" id="KAI9634647.1"/>
    </source>
</evidence>
<feature type="transmembrane region" description="Helical" evidence="8">
    <location>
        <begin position="229"/>
        <end position="249"/>
    </location>
</feature>
<dbReference type="PANTHER" id="PTHR19139:SF199">
    <property type="entry name" value="MIP17260P"/>
    <property type="match status" value="1"/>
</dbReference>
<dbReference type="PRINTS" id="PR00783">
    <property type="entry name" value="MINTRINSICP"/>
</dbReference>
<dbReference type="GeneID" id="77728892"/>
<accession>A0AA38LRP7</accession>
<dbReference type="Pfam" id="PF00230">
    <property type="entry name" value="MIP"/>
    <property type="match status" value="1"/>
</dbReference>
<dbReference type="RefSeq" id="XP_052944424.1">
    <property type="nucleotide sequence ID" value="XM_053089687.1"/>
</dbReference>
<feature type="transmembrane region" description="Helical" evidence="8">
    <location>
        <begin position="189"/>
        <end position="209"/>
    </location>
</feature>
<evidence type="ECO:0000256" key="4">
    <source>
        <dbReference type="ARBA" id="ARBA00022989"/>
    </source>
</evidence>
<dbReference type="InterPro" id="IPR034294">
    <property type="entry name" value="Aquaporin_transptr"/>
</dbReference>
<dbReference type="InterPro" id="IPR023271">
    <property type="entry name" value="Aquaporin-like"/>
</dbReference>
<keyword evidence="5 8" id="KW-0472">Membrane</keyword>
<dbReference type="EMBL" id="JAKWFO010000006">
    <property type="protein sequence ID" value="KAI9634647.1"/>
    <property type="molecule type" value="Genomic_DNA"/>
</dbReference>
<evidence type="ECO:0000256" key="7">
    <source>
        <dbReference type="SAM" id="MobiDB-lite"/>
    </source>
</evidence>
<evidence type="ECO:0000313" key="10">
    <source>
        <dbReference type="Proteomes" id="UP001164286"/>
    </source>
</evidence>
<keyword evidence="6" id="KW-0813">Transport</keyword>